<evidence type="ECO:0000256" key="11">
    <source>
        <dbReference type="ARBA" id="ARBA00050894"/>
    </source>
</evidence>
<evidence type="ECO:0000259" key="13">
    <source>
        <dbReference type="PROSITE" id="PS50893"/>
    </source>
</evidence>
<dbReference type="PANTHER" id="PTHR19229">
    <property type="entry name" value="ATP-BINDING CASSETTE TRANSPORTER SUBFAMILY A ABCA"/>
    <property type="match status" value="1"/>
</dbReference>
<dbReference type="HOGENOM" id="CLU_000604_19_1_1"/>
<reference evidence="14" key="2">
    <citation type="submission" date="2025-08" db="UniProtKB">
        <authorList>
            <consortium name="Ensembl"/>
        </authorList>
    </citation>
    <scope>IDENTIFICATION</scope>
</reference>
<keyword evidence="5" id="KW-0547">Nucleotide-binding</keyword>
<proteinExistence type="predicted"/>
<dbReference type="InterPro" id="IPR013525">
    <property type="entry name" value="ABC2_TM"/>
</dbReference>
<dbReference type="Gene3D" id="3.40.50.300">
    <property type="entry name" value="P-loop containing nucleotide triphosphate hydrolases"/>
    <property type="match status" value="2"/>
</dbReference>
<evidence type="ECO:0000313" key="15">
    <source>
        <dbReference type="Proteomes" id="UP000007303"/>
    </source>
</evidence>
<dbReference type="GO" id="GO:0140359">
    <property type="term" value="F:ABC-type transporter activity"/>
    <property type="evidence" value="ECO:0007669"/>
    <property type="project" value="InterPro"/>
</dbReference>
<keyword evidence="6" id="KW-0067">ATP-binding</keyword>
<feature type="transmembrane region" description="Helical" evidence="12">
    <location>
        <begin position="265"/>
        <end position="285"/>
    </location>
</feature>
<evidence type="ECO:0000313" key="14">
    <source>
        <dbReference type="Ensembl" id="ENSTNIP00000012634.1"/>
    </source>
</evidence>
<dbReference type="GO" id="GO:0005319">
    <property type="term" value="F:lipid transporter activity"/>
    <property type="evidence" value="ECO:0007669"/>
    <property type="project" value="TreeGrafter"/>
</dbReference>
<dbReference type="PROSITE" id="PS50893">
    <property type="entry name" value="ABC_TRANSPORTER_2"/>
    <property type="match status" value="2"/>
</dbReference>
<evidence type="ECO:0000256" key="5">
    <source>
        <dbReference type="ARBA" id="ARBA00022741"/>
    </source>
</evidence>
<organism evidence="14 15">
    <name type="scientific">Tetraodon nigroviridis</name>
    <name type="common">Spotted green pufferfish</name>
    <name type="synonym">Chelonodon nigroviridis</name>
    <dbReference type="NCBI Taxonomy" id="99883"/>
    <lineage>
        <taxon>Eukaryota</taxon>
        <taxon>Metazoa</taxon>
        <taxon>Chordata</taxon>
        <taxon>Craniata</taxon>
        <taxon>Vertebrata</taxon>
        <taxon>Euteleostomi</taxon>
        <taxon>Actinopterygii</taxon>
        <taxon>Neopterygii</taxon>
        <taxon>Teleostei</taxon>
        <taxon>Neoteleostei</taxon>
        <taxon>Acanthomorphata</taxon>
        <taxon>Eupercaria</taxon>
        <taxon>Tetraodontiformes</taxon>
        <taxon>Tetradontoidea</taxon>
        <taxon>Tetraodontidae</taxon>
        <taxon>Tetraodon</taxon>
    </lineage>
</organism>
<evidence type="ECO:0000256" key="2">
    <source>
        <dbReference type="ARBA" id="ARBA00022448"/>
    </source>
</evidence>
<feature type="transmembrane region" description="Helical" evidence="12">
    <location>
        <begin position="999"/>
        <end position="1021"/>
    </location>
</feature>
<dbReference type="InterPro" id="IPR017871">
    <property type="entry name" value="ABC_transporter-like_CS"/>
</dbReference>
<keyword evidence="2" id="KW-0813">Transport</keyword>
<keyword evidence="10" id="KW-0325">Glycoprotein</keyword>
<dbReference type="Pfam" id="PF23321">
    <property type="entry name" value="R1_ABCA1"/>
    <property type="match status" value="1"/>
</dbReference>
<dbReference type="SUPFAM" id="SSF52540">
    <property type="entry name" value="P-loop containing nucleoside triphosphate hydrolases"/>
    <property type="match status" value="2"/>
</dbReference>
<sequence length="1607" mass="180202">VRGFDTEQHFEDFVRNDPLSGKVLAAVVFEHQFSHDDEPLPLKVKYHLRFSFTPRFAPAKERSELNPNSDLDWHTLSLYPLFQMPGPREQHRKEGGTPGKGYYREGFLAVQHAVDQAIMHAYKADSSLLAHVRVVLSRFPYPAFIYDVFVLAIQNQLPLLLVLSFTYISLNIVRSVVQEKERKLKEYMRMMGLSNWLHWSAWFLMFFLFISISVFFVTLLLCIRVSPNGAVLTYSDPTLVFVFLLTFTIATINFSFMISTFFSRANLAAAAGGFIYFLTYLPYLFLWPRYDILTHAQKVSACLISNVAMAMGSQLIGMFEGKGTGIQWSNLFDAVTVDDDFSMAQVMALLLFDAVLYGLVAWYVEAVFPGEYGVPLPSYFFVLPSYWCSSPRMAFVNEKEEEEDAEKALKTEFIEEEPSGLVSGIKIKHLCKEFKVGNKMRQAVKDLTMNMFESQITVLLGHNGAGKTTSLSMLTGLFPPTSGRAYINGYDICQDMALIRRSLGLCPQHDVLFDNLTVIEHLLFYTQLKGYTKEKIPGEVDRIIQILNLEDKRYSRSKTLSGGMKRKLSIGIALIGDSKVVMLDEPTSGMDPSARRATWDLLQGEKHGRTILLTTHFMDEADLLGDRIAIMAGGELQCCGSPLFLKNKYGAGYHMVIVKDALCNVSEITRLVHMYVPDAMLESFAGAELSFILPKESTSRFELLFAELEMNREKLGIASYGASVTTMEEVFLRVGKLVDSSLDIQAIQLPALQYQHERRSNDWTTDDASSISSMTDVTDFTDSGTLISEDCSNIKLNTGVRLYLQQFYAMFLKSALYSWRNWKVMVAQFLVPLVFTIVALVVARTLPSHKNAPLLRLSLSHYGPTRVPLALPLKSGPLASALANTYASQLSAQLAQDINITADFINYVLVQAEKEGGSFNERCVVGAAFRGRSSKYAEATAYFNNEGYHTPATALMMVDNALYKFLAGPNASIETGNYPMPRNPNETAMSKLTEGNTGFAIAINLMYGMASLSSTFALLLVTESSIKSKHVQVSGVYLSNFWLSALVWDLFNFLLPCLLMLLVFQSFGVEAFVADNHLVDVLLMLMLFAWAVIPLMYLLSFLFSSAATAFTRLTIFNMISGTATFLAVTIMTIPELNLQDLARLLDKVFLIFPNYCLGMSFSQFYQNYEFISFCTANWANKFICKKFNITYQTNYFSMYEPGVGRLLVAFSVQGAVFLMLLFVIELQCIRTLRHLLASIWRKRKQLPLIQDSAVIPEDRDVAEERKRVLECQPVLESMVSSPLILQQLSKVYTSGQTLLAVDRLSLAVGKGECFGLLGFNGAGKTTTFKMLTGDESVTSGDAFIDGYSILRDIKKVQQRIGYCPQFDAVLDHMTGRETLNMYARLRGIPEKYVSSCVENVLRSLLLEPHADKLVRSYSGGNKRKLSAGMALIGGPPVIFLDEPSTGMDPVARRLLWDAVTRTRESGKAIIITSHSMEECEALCTRLAVMVNGQFKCLGSPQHLKSKFGSGYTLLAKIHIEPEVDNCALQLFKDFIEHTFPGSQLKDAHQGMVHYHLTDKTLTWAQVFGTLEAAKEKYCIEDYCVSQISLEQVFLSFAQFQHCTDSGR</sequence>
<feature type="transmembrane region" description="Helical" evidence="12">
    <location>
        <begin position="157"/>
        <end position="177"/>
    </location>
</feature>
<dbReference type="SMART" id="SM00382">
    <property type="entry name" value="AAA"/>
    <property type="match status" value="2"/>
</dbReference>
<evidence type="ECO:0000256" key="6">
    <source>
        <dbReference type="ARBA" id="ARBA00022840"/>
    </source>
</evidence>
<dbReference type="GeneTree" id="ENSGT00940000155289"/>
<evidence type="ECO:0000256" key="12">
    <source>
        <dbReference type="SAM" id="Phobius"/>
    </source>
</evidence>
<dbReference type="FunFam" id="3.40.50.300:FF:000327">
    <property type="entry name" value="ATP-binding cassette sub-family A member 3"/>
    <property type="match status" value="1"/>
</dbReference>
<dbReference type="InterPro" id="IPR003439">
    <property type="entry name" value="ABC_transporter-like_ATP-bd"/>
</dbReference>
<dbReference type="Pfam" id="PF00005">
    <property type="entry name" value="ABC_tran"/>
    <property type="match status" value="2"/>
</dbReference>
<feature type="transmembrane region" description="Helical" evidence="12">
    <location>
        <begin position="238"/>
        <end position="258"/>
    </location>
</feature>
<evidence type="ECO:0000256" key="1">
    <source>
        <dbReference type="ARBA" id="ARBA00004127"/>
    </source>
</evidence>
<feature type="transmembrane region" description="Helical" evidence="12">
    <location>
        <begin position="197"/>
        <end position="226"/>
    </location>
</feature>
<reference evidence="14" key="3">
    <citation type="submission" date="2025-09" db="UniProtKB">
        <authorList>
            <consortium name="Ensembl"/>
        </authorList>
    </citation>
    <scope>IDENTIFICATION</scope>
</reference>
<evidence type="ECO:0000256" key="7">
    <source>
        <dbReference type="ARBA" id="ARBA00022989"/>
    </source>
</evidence>
<feature type="transmembrane region" description="Helical" evidence="12">
    <location>
        <begin position="343"/>
        <end position="364"/>
    </location>
</feature>
<feature type="domain" description="ABC transporter" evidence="13">
    <location>
        <begin position="425"/>
        <end position="658"/>
    </location>
</feature>
<dbReference type="PANTHER" id="PTHR19229:SF98">
    <property type="entry name" value="PHOSPHOLIPID-TRANSPORTING ATPASE ABCA3"/>
    <property type="match status" value="1"/>
</dbReference>
<keyword evidence="7 12" id="KW-1133">Transmembrane helix</keyword>
<feature type="transmembrane region" description="Helical" evidence="12">
    <location>
        <begin position="825"/>
        <end position="846"/>
    </location>
</feature>
<keyword evidence="15" id="KW-1185">Reference proteome</keyword>
<keyword evidence="3 12" id="KW-0812">Transmembrane</keyword>
<protein>
    <submittedName>
        <fullName evidence="14">ATP binding cassette subfamily A member 3</fullName>
    </submittedName>
</protein>
<keyword evidence="8" id="KW-0445">Lipid transport</keyword>
<evidence type="ECO:0000256" key="4">
    <source>
        <dbReference type="ARBA" id="ARBA00022737"/>
    </source>
</evidence>
<dbReference type="InterPro" id="IPR056264">
    <property type="entry name" value="R2_ABCA1-4-like"/>
</dbReference>
<dbReference type="InterPro" id="IPR026082">
    <property type="entry name" value="ABCA"/>
</dbReference>
<feature type="domain" description="ABC transporter" evidence="13">
    <location>
        <begin position="1283"/>
        <end position="1516"/>
    </location>
</feature>
<dbReference type="GO" id="GO:0005737">
    <property type="term" value="C:cytoplasm"/>
    <property type="evidence" value="ECO:0007669"/>
    <property type="project" value="UniProtKB-ARBA"/>
</dbReference>
<dbReference type="Proteomes" id="UP000007303">
    <property type="component" value="Unassembled WGS sequence"/>
</dbReference>
<comment type="subcellular location">
    <subcellularLocation>
        <location evidence="1">Endomembrane system</location>
        <topology evidence="1">Multi-pass membrane protein</topology>
    </subcellularLocation>
</comment>
<name>H3CWK0_TETNG</name>
<keyword evidence="9 12" id="KW-0472">Membrane</keyword>
<reference evidence="15" key="1">
    <citation type="journal article" date="2004" name="Nature">
        <title>Genome duplication in the teleost fish Tetraodon nigroviridis reveals the early vertebrate proto-karyotype.</title>
        <authorList>
            <person name="Jaillon O."/>
            <person name="Aury J.-M."/>
            <person name="Brunet F."/>
            <person name="Petit J.-L."/>
            <person name="Stange-Thomann N."/>
            <person name="Mauceli E."/>
            <person name="Bouneau L."/>
            <person name="Fischer C."/>
            <person name="Ozouf-Costaz C."/>
            <person name="Bernot A."/>
            <person name="Nicaud S."/>
            <person name="Jaffe D."/>
            <person name="Fisher S."/>
            <person name="Lutfalla G."/>
            <person name="Dossat C."/>
            <person name="Segurens B."/>
            <person name="Dasilva C."/>
            <person name="Salanoubat M."/>
            <person name="Levy M."/>
            <person name="Boudet N."/>
            <person name="Castellano S."/>
            <person name="Anthouard V."/>
            <person name="Jubin C."/>
            <person name="Castelli V."/>
            <person name="Katinka M."/>
            <person name="Vacherie B."/>
            <person name="Biemont C."/>
            <person name="Skalli Z."/>
            <person name="Cattolico L."/>
            <person name="Poulain J."/>
            <person name="De Berardinis V."/>
            <person name="Cruaud C."/>
            <person name="Duprat S."/>
            <person name="Brottier P."/>
            <person name="Coutanceau J.-P."/>
            <person name="Gouzy J."/>
            <person name="Parra G."/>
            <person name="Lardier G."/>
            <person name="Chapple C."/>
            <person name="McKernan K.J."/>
            <person name="McEwan P."/>
            <person name="Bosak S."/>
            <person name="Kellis M."/>
            <person name="Volff J.-N."/>
            <person name="Guigo R."/>
            <person name="Zody M.C."/>
            <person name="Mesirov J."/>
            <person name="Lindblad-Toh K."/>
            <person name="Birren B."/>
            <person name="Nusbaum C."/>
            <person name="Kahn D."/>
            <person name="Robinson-Rechavi M."/>
            <person name="Laudet V."/>
            <person name="Schachter V."/>
            <person name="Quetier F."/>
            <person name="Saurin W."/>
            <person name="Scarpelli C."/>
            <person name="Wincker P."/>
            <person name="Lander E.S."/>
            <person name="Weissenbach J."/>
            <person name="Roest Crollius H."/>
        </authorList>
    </citation>
    <scope>NUCLEOTIDE SEQUENCE [LARGE SCALE GENOMIC DNA]</scope>
</reference>
<dbReference type="CDD" id="cd03263">
    <property type="entry name" value="ABC_subfamily_A"/>
    <property type="match status" value="2"/>
</dbReference>
<dbReference type="GO" id="GO:0016020">
    <property type="term" value="C:membrane"/>
    <property type="evidence" value="ECO:0007669"/>
    <property type="project" value="InterPro"/>
</dbReference>
<dbReference type="InterPro" id="IPR003593">
    <property type="entry name" value="AAA+_ATPase"/>
</dbReference>
<comment type="catalytic activity">
    <reaction evidence="11">
        <text>cholesterol(in) + ATP + H2O = cholesterol(out) + ADP + phosphate + H(+)</text>
        <dbReference type="Rhea" id="RHEA:39051"/>
        <dbReference type="ChEBI" id="CHEBI:15377"/>
        <dbReference type="ChEBI" id="CHEBI:15378"/>
        <dbReference type="ChEBI" id="CHEBI:16113"/>
        <dbReference type="ChEBI" id="CHEBI:30616"/>
        <dbReference type="ChEBI" id="CHEBI:43474"/>
        <dbReference type="ChEBI" id="CHEBI:456216"/>
    </reaction>
    <physiologicalReaction direction="left-to-right" evidence="11">
        <dbReference type="Rhea" id="RHEA:39052"/>
    </physiologicalReaction>
</comment>
<dbReference type="OMA" id="WKNWIVL"/>
<dbReference type="PROSITE" id="PS00211">
    <property type="entry name" value="ABC_TRANSPORTER_1"/>
    <property type="match status" value="1"/>
</dbReference>
<evidence type="ECO:0000256" key="9">
    <source>
        <dbReference type="ARBA" id="ARBA00023136"/>
    </source>
</evidence>
<feature type="transmembrane region" description="Helical" evidence="12">
    <location>
        <begin position="1203"/>
        <end position="1224"/>
    </location>
</feature>
<dbReference type="GO" id="GO:0012505">
    <property type="term" value="C:endomembrane system"/>
    <property type="evidence" value="ECO:0007669"/>
    <property type="project" value="UniProtKB-SubCell"/>
</dbReference>
<feature type="transmembrane region" description="Helical" evidence="12">
    <location>
        <begin position="1081"/>
        <end position="1103"/>
    </location>
</feature>
<accession>H3CWK0</accession>
<dbReference type="GO" id="GO:0005524">
    <property type="term" value="F:ATP binding"/>
    <property type="evidence" value="ECO:0007669"/>
    <property type="project" value="UniProtKB-KW"/>
</dbReference>
<dbReference type="InParanoid" id="H3CWK0"/>
<dbReference type="FunFam" id="3.40.50.300:FF:000465">
    <property type="entry name" value="ATP-binding cassette, sub-family A (ABC1), member 3"/>
    <property type="match status" value="1"/>
</dbReference>
<evidence type="ECO:0000256" key="3">
    <source>
        <dbReference type="ARBA" id="ARBA00022692"/>
    </source>
</evidence>
<dbReference type="GO" id="GO:0016887">
    <property type="term" value="F:ATP hydrolysis activity"/>
    <property type="evidence" value="ECO:0007669"/>
    <property type="project" value="InterPro"/>
</dbReference>
<dbReference type="InterPro" id="IPR027417">
    <property type="entry name" value="P-loop_NTPase"/>
</dbReference>
<keyword evidence="4" id="KW-0677">Repeat</keyword>
<feature type="transmembrane region" description="Helical" evidence="12">
    <location>
        <begin position="1115"/>
        <end position="1136"/>
    </location>
</feature>
<evidence type="ECO:0000256" key="10">
    <source>
        <dbReference type="ARBA" id="ARBA00023180"/>
    </source>
</evidence>
<dbReference type="STRING" id="99883.ENSTNIP00000012634"/>
<dbReference type="Pfam" id="PF12698">
    <property type="entry name" value="ABC2_membrane_3"/>
    <property type="match status" value="2"/>
</dbReference>
<feature type="transmembrane region" description="Helical" evidence="12">
    <location>
        <begin position="1041"/>
        <end position="1069"/>
    </location>
</feature>
<feature type="transmembrane region" description="Helical" evidence="12">
    <location>
        <begin position="1148"/>
        <end position="1165"/>
    </location>
</feature>
<dbReference type="Ensembl" id="ENSTNIT00000012825.1">
    <property type="protein sequence ID" value="ENSTNIP00000012634.1"/>
    <property type="gene ID" value="ENSTNIG00000009748.1"/>
</dbReference>
<evidence type="ECO:0000256" key="8">
    <source>
        <dbReference type="ARBA" id="ARBA00023055"/>
    </source>
</evidence>